<accession>A0A7X2PEA3</accession>
<dbReference type="CDD" id="cd03225">
    <property type="entry name" value="ABC_cobalt_CbiO_domain1"/>
    <property type="match status" value="1"/>
</dbReference>
<evidence type="ECO:0000256" key="1">
    <source>
        <dbReference type="ARBA" id="ARBA00004202"/>
    </source>
</evidence>
<dbReference type="RefSeq" id="WP_154426940.1">
    <property type="nucleotide sequence ID" value="NZ_VUNN01000037.1"/>
</dbReference>
<dbReference type="GO" id="GO:0042626">
    <property type="term" value="F:ATPase-coupled transmembrane transporter activity"/>
    <property type="evidence" value="ECO:0007669"/>
    <property type="project" value="TreeGrafter"/>
</dbReference>
<dbReference type="GO" id="GO:0005524">
    <property type="term" value="F:ATP binding"/>
    <property type="evidence" value="ECO:0007669"/>
    <property type="project" value="UniProtKB-KW"/>
</dbReference>
<dbReference type="GO" id="GO:0043190">
    <property type="term" value="C:ATP-binding cassette (ABC) transporter complex"/>
    <property type="evidence" value="ECO:0007669"/>
    <property type="project" value="TreeGrafter"/>
</dbReference>
<keyword evidence="4" id="KW-0547">Nucleotide-binding</keyword>
<comment type="subcellular location">
    <subcellularLocation>
        <location evidence="1">Cell membrane</location>
        <topology evidence="1">Peripheral membrane protein</topology>
    </subcellularLocation>
</comment>
<keyword evidence="3" id="KW-1003">Cell membrane</keyword>
<dbReference type="PROSITE" id="PS00211">
    <property type="entry name" value="ABC_TRANSPORTER_1"/>
    <property type="match status" value="1"/>
</dbReference>
<dbReference type="Pfam" id="PF00005">
    <property type="entry name" value="ABC_tran"/>
    <property type="match status" value="1"/>
</dbReference>
<evidence type="ECO:0000256" key="7">
    <source>
        <dbReference type="ARBA" id="ARBA00023136"/>
    </source>
</evidence>
<dbReference type="Gene3D" id="3.40.50.300">
    <property type="entry name" value="P-loop containing nucleotide triphosphate hydrolases"/>
    <property type="match status" value="1"/>
</dbReference>
<evidence type="ECO:0000259" key="8">
    <source>
        <dbReference type="PROSITE" id="PS50893"/>
    </source>
</evidence>
<sequence>MDTILEVKNLSLNIQKKQILDSVSFSLKRGSFTAICGKNGAGKSQLLRILKGLRKQSDGAIFINKEDVSKNRSKRLTQVGLVFQESDLQIVGETVEKDLRFGPENLGWSEDRINNKVDEMLNLFSLTSLKDRRPSTLSGGEKRRLAIASVLAMEPDILFLDEPFSALDYPSVISLIDTLIMLHEKGVTLAVVTHEVERFLAHTTNTLILKNGRLIYDGASESALAELKKAEVYVPNLPFKDLSWKM</sequence>
<dbReference type="InterPro" id="IPR017871">
    <property type="entry name" value="ABC_transporter-like_CS"/>
</dbReference>
<reference evidence="9 10" key="1">
    <citation type="submission" date="2019-08" db="EMBL/GenBank/DDBJ databases">
        <title>In-depth cultivation of the pig gut microbiome towards novel bacterial diversity and tailored functional studies.</title>
        <authorList>
            <person name="Wylensek D."/>
            <person name="Hitch T.C.A."/>
            <person name="Clavel T."/>
        </authorList>
    </citation>
    <scope>NUCLEOTIDE SEQUENCE [LARGE SCALE GENOMIC DNA]</scope>
    <source>
        <strain evidence="9 10">NM-380-WT-3C1</strain>
    </source>
</reference>
<evidence type="ECO:0000256" key="5">
    <source>
        <dbReference type="ARBA" id="ARBA00022840"/>
    </source>
</evidence>
<dbReference type="SUPFAM" id="SSF52540">
    <property type="entry name" value="P-loop containing nucleoside triphosphate hydrolases"/>
    <property type="match status" value="1"/>
</dbReference>
<evidence type="ECO:0000256" key="3">
    <source>
        <dbReference type="ARBA" id="ARBA00022475"/>
    </source>
</evidence>
<keyword evidence="6" id="KW-1278">Translocase</keyword>
<dbReference type="InterPro" id="IPR027417">
    <property type="entry name" value="P-loop_NTPase"/>
</dbReference>
<evidence type="ECO:0000313" key="10">
    <source>
        <dbReference type="Proteomes" id="UP000460549"/>
    </source>
</evidence>
<gene>
    <name evidence="9" type="ORF">FYJ80_11145</name>
</gene>
<keyword evidence="5 9" id="KW-0067">ATP-binding</keyword>
<proteinExistence type="predicted"/>
<dbReference type="AlphaFoldDB" id="A0A7X2PEA3"/>
<dbReference type="InterPro" id="IPR003593">
    <property type="entry name" value="AAA+_ATPase"/>
</dbReference>
<keyword evidence="2" id="KW-0813">Transport</keyword>
<dbReference type="EMBL" id="VUNN01000037">
    <property type="protein sequence ID" value="MSU07304.1"/>
    <property type="molecule type" value="Genomic_DNA"/>
</dbReference>
<dbReference type="InterPro" id="IPR050095">
    <property type="entry name" value="ECF_ABC_transporter_ATP-bd"/>
</dbReference>
<evidence type="ECO:0000256" key="2">
    <source>
        <dbReference type="ARBA" id="ARBA00022448"/>
    </source>
</evidence>
<feature type="domain" description="ABC transporter" evidence="8">
    <location>
        <begin position="5"/>
        <end position="236"/>
    </location>
</feature>
<dbReference type="PROSITE" id="PS50893">
    <property type="entry name" value="ABC_TRANSPORTER_2"/>
    <property type="match status" value="1"/>
</dbReference>
<dbReference type="PANTHER" id="PTHR43553:SF27">
    <property type="entry name" value="ENERGY-COUPLING FACTOR TRANSPORTER ATP-BINDING PROTEIN ECFA2"/>
    <property type="match status" value="1"/>
</dbReference>
<keyword evidence="7" id="KW-0472">Membrane</keyword>
<comment type="caution">
    <text evidence="9">The sequence shown here is derived from an EMBL/GenBank/DDBJ whole genome shotgun (WGS) entry which is preliminary data.</text>
</comment>
<dbReference type="PANTHER" id="PTHR43553">
    <property type="entry name" value="HEAVY METAL TRANSPORTER"/>
    <property type="match status" value="1"/>
</dbReference>
<evidence type="ECO:0000256" key="6">
    <source>
        <dbReference type="ARBA" id="ARBA00022967"/>
    </source>
</evidence>
<name>A0A7X2PEA3_9SPIO</name>
<protein>
    <submittedName>
        <fullName evidence="9">ABC transporter ATP-binding protein</fullName>
    </submittedName>
</protein>
<dbReference type="Proteomes" id="UP000460549">
    <property type="component" value="Unassembled WGS sequence"/>
</dbReference>
<dbReference type="GO" id="GO:0016887">
    <property type="term" value="F:ATP hydrolysis activity"/>
    <property type="evidence" value="ECO:0007669"/>
    <property type="project" value="InterPro"/>
</dbReference>
<dbReference type="SMART" id="SM00382">
    <property type="entry name" value="AAA"/>
    <property type="match status" value="1"/>
</dbReference>
<dbReference type="InterPro" id="IPR003439">
    <property type="entry name" value="ABC_transporter-like_ATP-bd"/>
</dbReference>
<dbReference type="InterPro" id="IPR015856">
    <property type="entry name" value="ABC_transpr_CbiO/EcfA_su"/>
</dbReference>
<keyword evidence="10" id="KW-1185">Reference proteome</keyword>
<evidence type="ECO:0000256" key="4">
    <source>
        <dbReference type="ARBA" id="ARBA00022741"/>
    </source>
</evidence>
<organism evidence="9 10">
    <name type="scientific">Bullifex porci</name>
    <dbReference type="NCBI Taxonomy" id="2606638"/>
    <lineage>
        <taxon>Bacteria</taxon>
        <taxon>Pseudomonadati</taxon>
        <taxon>Spirochaetota</taxon>
        <taxon>Spirochaetia</taxon>
        <taxon>Spirochaetales</taxon>
        <taxon>Spirochaetaceae</taxon>
        <taxon>Bullifex</taxon>
    </lineage>
</organism>
<evidence type="ECO:0000313" key="9">
    <source>
        <dbReference type="EMBL" id="MSU07304.1"/>
    </source>
</evidence>